<reference evidence="2" key="1">
    <citation type="submission" date="2021-03" db="EMBL/GenBank/DDBJ databases">
        <title>Whole Genome Sequence of Bradyrhizobium sp. Strain 144S4.</title>
        <authorList>
            <person name="Bromfield E.S.P."/>
            <person name="Cloutier S."/>
        </authorList>
    </citation>
    <scope>NUCLEOTIDE SEQUENCE [LARGE SCALE GENOMIC DNA]</scope>
    <source>
        <strain evidence="2">144S4</strain>
    </source>
</reference>
<evidence type="ECO:0008006" key="5">
    <source>
        <dbReference type="Google" id="ProtNLM"/>
    </source>
</evidence>
<keyword evidence="1" id="KW-0732">Signal</keyword>
<dbReference type="RefSeq" id="WP_187387846.1">
    <property type="nucleotide sequence ID" value="NZ_CP086136.1"/>
</dbReference>
<name>A0A939LYP7_9BRAD</name>
<feature type="chain" id="PRO_5037628302" description="Glutelin" evidence="1">
    <location>
        <begin position="24"/>
        <end position="164"/>
    </location>
</feature>
<dbReference type="EMBL" id="CP086136">
    <property type="protein sequence ID" value="UEM12787.1"/>
    <property type="molecule type" value="Genomic_DNA"/>
</dbReference>
<proteinExistence type="predicted"/>
<sequence>MTKMSLPRSLMLLGIMLSPEPSAAIEKLNCPFNFTSSDPSKLERMKALLPDADAMGSLGRLNSTIDTLRRDGMAKSQIVSHLVGAYCLIVAQESSQTDAEKAAKVRRFAGQITQLVYSLESGLDVIVNVPLAPDVVDALNATARKQGLSSSAWIAMTVENALQQ</sequence>
<evidence type="ECO:0000313" key="2">
    <source>
        <dbReference type="EMBL" id="MBO1859842.1"/>
    </source>
</evidence>
<dbReference type="Proteomes" id="UP000664702">
    <property type="component" value="Chromosome"/>
</dbReference>
<accession>A0A939LYP7</accession>
<reference evidence="3 4" key="2">
    <citation type="journal article" date="2022" name="Int. J. Syst. Evol. Microbiol.">
        <title>Strains of Bradyrhizobium barranii sp. nov. associated with legumes native to Canada are symbionts of soybeans and belong to different subspecies (subsp. barranii subsp. nov. and subsp. apii subsp. nov.) and symbiovars (sv. glycinearum and sv. septentrionale).</title>
        <authorList>
            <person name="Bromfield E.S.P."/>
            <person name="Cloutier S."/>
            <person name="Wasai-Hara S."/>
            <person name="Minamisawa K."/>
        </authorList>
    </citation>
    <scope>NUCLEOTIDE SEQUENCE [LARGE SCALE GENOMIC DNA]</scope>
    <source>
        <strain evidence="3 4">144S4</strain>
    </source>
</reference>
<evidence type="ECO:0000313" key="4">
    <source>
        <dbReference type="Proteomes" id="UP000664702"/>
    </source>
</evidence>
<dbReference type="EMBL" id="JAGEMI010000001">
    <property type="protein sequence ID" value="MBO1859842.1"/>
    <property type="molecule type" value="Genomic_DNA"/>
</dbReference>
<evidence type="ECO:0000313" key="3">
    <source>
        <dbReference type="EMBL" id="UEM12787.1"/>
    </source>
</evidence>
<dbReference type="KEGG" id="bban:J4G43_000060"/>
<organism evidence="2">
    <name type="scientific">Bradyrhizobium barranii subsp. barranii</name>
    <dbReference type="NCBI Taxonomy" id="2823807"/>
    <lineage>
        <taxon>Bacteria</taxon>
        <taxon>Pseudomonadati</taxon>
        <taxon>Pseudomonadota</taxon>
        <taxon>Alphaproteobacteria</taxon>
        <taxon>Hyphomicrobiales</taxon>
        <taxon>Nitrobacteraceae</taxon>
        <taxon>Bradyrhizobium</taxon>
        <taxon>Bradyrhizobium barranii</taxon>
    </lineage>
</organism>
<gene>
    <name evidence="3" type="ORF">J4G43_000060</name>
    <name evidence="2" type="ORF">J4G43_02320</name>
</gene>
<feature type="signal peptide" evidence="1">
    <location>
        <begin position="1"/>
        <end position="23"/>
    </location>
</feature>
<protein>
    <recommendedName>
        <fullName evidence="5">Glutelin</fullName>
    </recommendedName>
</protein>
<dbReference type="AlphaFoldDB" id="A0A939LYP7"/>
<evidence type="ECO:0000256" key="1">
    <source>
        <dbReference type="SAM" id="SignalP"/>
    </source>
</evidence>